<accession>A0A6S7C6Z3</accession>
<reference evidence="1 2" key="1">
    <citation type="submission" date="2020-04" db="EMBL/GenBank/DDBJ databases">
        <authorList>
            <person name="De Canck E."/>
        </authorList>
    </citation>
    <scope>NUCLEOTIDE SEQUENCE [LARGE SCALE GENOMIC DNA]</scope>
    <source>
        <strain evidence="1 2">LMG 1861</strain>
    </source>
</reference>
<dbReference type="Proteomes" id="UP000494105">
    <property type="component" value="Unassembled WGS sequence"/>
</dbReference>
<evidence type="ECO:0000313" key="1">
    <source>
        <dbReference type="EMBL" id="CAB3817697.1"/>
    </source>
</evidence>
<dbReference type="AlphaFoldDB" id="A0A6S7C6Z3"/>
<gene>
    <name evidence="1" type="ORF">LMG1861_00084</name>
</gene>
<sequence length="88" mass="9768">MTSFLDNDFDGVEVADEGLTCSQCGCKFSLHEFEFVDTEFDDVECRCPGCQFCADLDGHLCDYCAEPAAHALGSTFYCEEHFEDLVGD</sequence>
<proteinExistence type="predicted"/>
<dbReference type="EMBL" id="CADILD010000001">
    <property type="protein sequence ID" value="CAB3817697.1"/>
    <property type="molecule type" value="Genomic_DNA"/>
</dbReference>
<protein>
    <submittedName>
        <fullName evidence="1">Uncharacterized protein</fullName>
    </submittedName>
</protein>
<evidence type="ECO:0000313" key="2">
    <source>
        <dbReference type="Proteomes" id="UP000494105"/>
    </source>
</evidence>
<name>A0A6S7C6Z3_9BURK</name>
<organism evidence="1 2">
    <name type="scientific">Achromobacter piechaudii</name>
    <dbReference type="NCBI Taxonomy" id="72556"/>
    <lineage>
        <taxon>Bacteria</taxon>
        <taxon>Pseudomonadati</taxon>
        <taxon>Pseudomonadota</taxon>
        <taxon>Betaproteobacteria</taxon>
        <taxon>Burkholderiales</taxon>
        <taxon>Alcaligenaceae</taxon>
        <taxon>Achromobacter</taxon>
    </lineage>
</organism>